<evidence type="ECO:0000313" key="6">
    <source>
        <dbReference type="Proteomes" id="UP000187406"/>
    </source>
</evidence>
<evidence type="ECO:0000256" key="1">
    <source>
        <dbReference type="ARBA" id="ARBA00004123"/>
    </source>
</evidence>
<gene>
    <name evidence="5" type="ORF">CFOL_v3_14887</name>
</gene>
<dbReference type="FunCoup" id="A0A1Q3BUF7">
    <property type="interactions" value="2426"/>
</dbReference>
<proteinExistence type="predicted"/>
<reference evidence="6" key="1">
    <citation type="submission" date="2016-04" db="EMBL/GenBank/DDBJ databases">
        <title>Cephalotus genome sequencing.</title>
        <authorList>
            <person name="Fukushima K."/>
            <person name="Hasebe M."/>
            <person name="Fang X."/>
        </authorList>
    </citation>
    <scope>NUCLEOTIDE SEQUENCE [LARGE SCALE GENOMIC DNA]</scope>
    <source>
        <strain evidence="6">cv. St1</strain>
    </source>
</reference>
<feature type="region of interest" description="Disordered" evidence="3">
    <location>
        <begin position="1356"/>
        <end position="1380"/>
    </location>
</feature>
<keyword evidence="2" id="KW-0539">Nucleus</keyword>
<feature type="region of interest" description="Disordered" evidence="3">
    <location>
        <begin position="1"/>
        <end position="59"/>
    </location>
</feature>
<feature type="region of interest" description="Disordered" evidence="3">
    <location>
        <begin position="700"/>
        <end position="730"/>
    </location>
</feature>
<dbReference type="InterPro" id="IPR044867">
    <property type="entry name" value="DEUBAD_dom"/>
</dbReference>
<dbReference type="PANTHER" id="PTHR13052">
    <property type="entry name" value="NFRKB-RELATED"/>
    <property type="match status" value="1"/>
</dbReference>
<dbReference type="PROSITE" id="PS51916">
    <property type="entry name" value="DEUBAD"/>
    <property type="match status" value="1"/>
</dbReference>
<name>A0A1Q3BUF7_CEPFO</name>
<feature type="region of interest" description="Disordered" evidence="3">
    <location>
        <begin position="576"/>
        <end position="597"/>
    </location>
</feature>
<dbReference type="InterPro" id="IPR057748">
    <property type="entry name" value="NFRKB_WH_2"/>
</dbReference>
<dbReference type="Proteomes" id="UP000187406">
    <property type="component" value="Unassembled WGS sequence"/>
</dbReference>
<dbReference type="InterPro" id="IPR024867">
    <property type="entry name" value="NFRKB"/>
</dbReference>
<sequence>MAIEKNNFNVSRFDSEFSPNSRESMSSDEDELQRRSSAVESDDDEEFDDADSGAGSDDFDLLELGETGAEFCQIGNQTCSVPFELYDLEGLEDILSVEVWNECLSEEEKLGLAKYLPDMDQETFHRTLVELFTGGNFHFGSPVSKLFEMLKGGLCEPRVALYREGLSFFQKRQHYHLLRKHQNDMVSNMCQIRDAWLNCRGYSIEERLRVLNIMKSQNSLMHEKREYLESDSSEREESGDVLWSKRVKDKKTAQKSGLHSPFGLGSNLNVPSRGQSMVMEPSKYGKQNPKGILKTAGSKMHLMKESVDHLPSVYHGLDMNSAPYGSAVAIPRQGKAAVYDSGAVLRIGDQSRIEDDFEDPIYGRGTQRDRNASRGSLADKAGVLKMGKKHDLLRGEELASDSVMGSPLSSKNELQVYGRNRNVSQLSEVKLSTAKQPNLGTSYEFTKKAKYPENVQYSAFGDQIKSLKGRSSLPLRGNRVGLSSHTEPLRQNSTQAEDFSMDKSDDWNFRSKRWKTARESPDLNFKSYKVFSPHMTDRILHSEFRAIPSRDKVKANFVQNGGLNMASLKGNRMSIKNEETESDSSELFDDDEEDGNPMLRSKLAYPSGVMEDSRSSLGKSGIDAKKVKFVKREAPENAQDLDRIPHSSKRISGFGEHTYMPGVDNYSSKAKQKGKMRDSIPSQTSAAKFLADNAISGFGKFKDDDDRKPNYKMGQNGQLQGEAGERSHMSSLKAYRTERKQRWEVDYMHDYVDEEDDSLETRLLADDNRQGRLGKKGQGMDIYANNRNERSDASLLGCNLVANKRKGKDNMMDRDGSYESLQKKVDDFNSLKRKGKRKLESDTGVPEMEVSEPPLIEVVAPDVELETKPQKKPFTVITPTVHTGFSFSIVHLLSAVRMAMITQVAEDSLEVGKPTEEQNGNHEGGINGLLSNENADADANNSDIARKVSVPSLTVQEIVNRVKSNPGDPCILETQEPLQDLIRGVLKIFSSKTAPLGAKAWKALVVYEKPTKSWSWAGPVSHSLNDHETIEEVTSPDAWGLPHKMLVKLVDSFANWLKSGQETLQQIGSLPAPPASLVEFNLDEKERFRDLRAQKSLNTISPSSEDVRAYFRKEEILRYSIPDRAFSYTAADGKKSIVAPLRRCGGKPTSKARDHFMLKRDRPPHVTILCLVRDAAARLPGNIGTRADVCTLIRDSQYIVEDVSDAQINQVVSGALDRLHYERDPCVQFDGERKLWVYLHRDREEEDFEDDGTSSTKKWKRQKKDPAEQPDQGAVTVAFLGTGDQSGFDLGSDLNVEPPSVNEDKRTEVVFDDGKQNLAVKMDSSHGSEPDQGHPMVWEALSLNPVQETKLLCQENSTNEDFDDETFERERPVELLSAGL</sequence>
<dbReference type="CDD" id="cd21865">
    <property type="entry name" value="DEUBAD_NFRKB"/>
    <property type="match status" value="1"/>
</dbReference>
<feature type="domain" description="DEUBAD" evidence="4">
    <location>
        <begin position="82"/>
        <end position="195"/>
    </location>
</feature>
<keyword evidence="6" id="KW-1185">Reference proteome</keyword>
<dbReference type="OrthoDB" id="70874at2759"/>
<dbReference type="InParanoid" id="A0A1Q3BUF7"/>
<evidence type="ECO:0000259" key="4">
    <source>
        <dbReference type="PROSITE" id="PS51916"/>
    </source>
</evidence>
<dbReference type="GO" id="GO:0031011">
    <property type="term" value="C:Ino80 complex"/>
    <property type="evidence" value="ECO:0007669"/>
    <property type="project" value="InterPro"/>
</dbReference>
<dbReference type="EMBL" id="BDDD01000910">
    <property type="protein sequence ID" value="GAV71393.1"/>
    <property type="molecule type" value="Genomic_DNA"/>
</dbReference>
<accession>A0A1Q3BUF7</accession>
<feature type="compositionally biased region" description="Acidic residues" evidence="3">
    <location>
        <begin position="580"/>
        <end position="595"/>
    </location>
</feature>
<feature type="region of interest" description="Disordered" evidence="3">
    <location>
        <begin position="471"/>
        <end position="500"/>
    </location>
</feature>
<feature type="compositionally biased region" description="Polar residues" evidence="3">
    <location>
        <begin position="481"/>
        <end position="497"/>
    </location>
</feature>
<feature type="region of interest" description="Disordered" evidence="3">
    <location>
        <begin position="358"/>
        <end position="379"/>
    </location>
</feature>
<organism evidence="5 6">
    <name type="scientific">Cephalotus follicularis</name>
    <name type="common">Albany pitcher plant</name>
    <dbReference type="NCBI Taxonomy" id="3775"/>
    <lineage>
        <taxon>Eukaryota</taxon>
        <taxon>Viridiplantae</taxon>
        <taxon>Streptophyta</taxon>
        <taxon>Embryophyta</taxon>
        <taxon>Tracheophyta</taxon>
        <taxon>Spermatophyta</taxon>
        <taxon>Magnoliopsida</taxon>
        <taxon>eudicotyledons</taxon>
        <taxon>Gunneridae</taxon>
        <taxon>Pentapetalae</taxon>
        <taxon>rosids</taxon>
        <taxon>fabids</taxon>
        <taxon>Oxalidales</taxon>
        <taxon>Cephalotaceae</taxon>
        <taxon>Cephalotus</taxon>
    </lineage>
</organism>
<feature type="region of interest" description="Disordered" evidence="3">
    <location>
        <begin position="1246"/>
        <end position="1274"/>
    </location>
</feature>
<evidence type="ECO:0000313" key="5">
    <source>
        <dbReference type="EMBL" id="GAV71393.1"/>
    </source>
</evidence>
<feature type="compositionally biased region" description="Polar residues" evidence="3">
    <location>
        <begin position="1"/>
        <end position="24"/>
    </location>
</feature>
<dbReference type="Pfam" id="PF25793">
    <property type="entry name" value="WHD_2nd_NFRKB"/>
    <property type="match status" value="1"/>
</dbReference>
<comment type="subcellular location">
    <subcellularLocation>
        <location evidence="1">Nucleus</location>
    </subcellularLocation>
</comment>
<feature type="compositionally biased region" description="Acidic residues" evidence="3">
    <location>
        <begin position="40"/>
        <end position="59"/>
    </location>
</feature>
<feature type="compositionally biased region" description="Basic and acidic residues" evidence="3">
    <location>
        <begin position="700"/>
        <end position="709"/>
    </location>
</feature>
<protein>
    <recommendedName>
        <fullName evidence="4">DEUBAD domain-containing protein</fullName>
    </recommendedName>
</protein>
<feature type="region of interest" description="Disordered" evidence="3">
    <location>
        <begin position="913"/>
        <end position="937"/>
    </location>
</feature>
<dbReference type="STRING" id="3775.A0A1Q3BUF7"/>
<feature type="compositionally biased region" description="Acidic residues" evidence="3">
    <location>
        <begin position="1358"/>
        <end position="1367"/>
    </location>
</feature>
<comment type="caution">
    <text evidence="5">The sequence shown here is derived from an EMBL/GenBank/DDBJ whole genome shotgun (WGS) entry which is preliminary data.</text>
</comment>
<evidence type="ECO:0000256" key="3">
    <source>
        <dbReference type="SAM" id="MobiDB-lite"/>
    </source>
</evidence>
<evidence type="ECO:0000256" key="2">
    <source>
        <dbReference type="ARBA" id="ARBA00023242"/>
    </source>
</evidence>
<dbReference type="PANTHER" id="PTHR13052:SF0">
    <property type="entry name" value="DNA-BINDING PROTEIN-LIKE"/>
    <property type="match status" value="1"/>
</dbReference>